<evidence type="ECO:0000313" key="1">
    <source>
        <dbReference type="EMBL" id="KAB2107628.1"/>
    </source>
</evidence>
<proteinExistence type="predicted"/>
<protein>
    <submittedName>
        <fullName evidence="1">Uncharacterized protein</fullName>
    </submittedName>
</protein>
<keyword evidence="2" id="KW-1185">Reference proteome</keyword>
<organism evidence="1 2">
    <name type="scientific">Alternaria gaisen</name>
    <dbReference type="NCBI Taxonomy" id="167740"/>
    <lineage>
        <taxon>Eukaryota</taxon>
        <taxon>Fungi</taxon>
        <taxon>Dikarya</taxon>
        <taxon>Ascomycota</taxon>
        <taxon>Pezizomycotina</taxon>
        <taxon>Dothideomycetes</taxon>
        <taxon>Pleosporomycetidae</taxon>
        <taxon>Pleosporales</taxon>
        <taxon>Pleosporineae</taxon>
        <taxon>Pleosporaceae</taxon>
        <taxon>Alternaria</taxon>
        <taxon>Alternaria sect. Alternaria</taxon>
    </lineage>
</organism>
<dbReference type="Proteomes" id="UP000293547">
    <property type="component" value="Unassembled WGS sequence"/>
</dbReference>
<name>A0ACB6FT86_9PLEO</name>
<comment type="caution">
    <text evidence="1">The sequence shown here is derived from an EMBL/GenBank/DDBJ whole genome shotgun (WGS) entry which is preliminary data.</text>
</comment>
<accession>A0ACB6FT86</accession>
<sequence length="2079" mass="234754">MDIPPTEEEARSHIRLIRHAKGLDGPETNTSDLENALIILAEQLYQKSTHFLSELIQNADDNSYETSAPTLNITFTYSNKTLRIDCNEIGFGKSNVEAICKIGRSTKASLGNTTRYIGEKGIGFKSVFKVADVVSISSGHYSFKFDKKETLGMIAPIWDEFPDFRLLNNTSVLLQLSADYDTGELEDELKSLDPRLLMFLRKLKQINVTSYGKFGKTWRTSLGRHDAAPSLEGASRVNLHHNAAFSSFEVIRFPVYNMPEDPKRLGCTASEILLAFPVSPSGEPWIAPQKVYAFLPIRDHGFKFLMQADFLLIANRADIDVSSAWNRHLLVAIPEAFLQAVQILNKGHLRYSWTRYLSDRPPLSDFFEHLESGIRRTLFKAEIIESLSGELVAPRKLKFVPTEFRDVQGIPLVQTERTVSKYMSSKYAVDDKAAFVRLGVPELTTGEFIDDLQSYISTAPETFQAMSSSWHASLAEALMHAIHRESWIKGKVANLAIIPLKDGRWVKSSRQRICFANATEEIDIPRSISIGEIDPQAIRQPSRRNLFILLGARTYSKDLVCDAIVSAQNQRDFDPDALDASDLISHAVFLFQAGWKNTGDHDLWVATEGGIAKRGSETFADSLQPHSAKALLNDIGVHFGFLHAGYSEAIISLDESWMRWIREHLHVAEYPRLVVTLSPKLVLAKDFRPLTEDVDPLRILLLLRERWDSYAQNFVPQDNDEPEVRSSKAKLREKMAALAVPCQGGGTHPLDQTVLPLTEIISEDMNSTTFLQVPMPEDPRWKFLRHFGVIVDTGVDQYVQYLRQMKKESGLFVNSVTEMYKQIQSHAANKTEEVKKIFEAEDLIYVPSSRTRSNGTWVRSSNCVWHGYKWLRKTPCLKDTYPDLYPFFWFTLGIHNATWKTVIEDAEFIDASDDVDYISEVFKAINDCLDEHKDSTTRADIVKLLKDAHIFPIDAGKSGCVFDYMSTAHHDDMWFIADRWHLRKSFDGLVPLLALSVDVVERIQLTISLLGLTDRLLSQAAGATAKASGPTQPHQIFTTSLRAKALHIARLLPKDHPNYTEIITQLCNLIVYTSEDVVIHWSVKTRSGEVLGRADSGRVKITNKGKTMSIYLRQKDADAGHAPLELREHLTRFCGFSDAIQIRLLDFILFEHDIEEIDNELSRRGFPKSTPELDDVTMDAVGLSEFWRAKPSERAVDSRRRYCGRKPNMRRHQARQASSDLPDTVQSFLNKFNMAKSFQDQLARPWAEAEADEMLAHLCRLENIDPWILLPQDRDNWDSFLRSRHQAPGTVTGIYWSTARDIHHKGNLLRTSNRFPATIYQDSRRNLSISVSTAIQNNVGEDLLFSAELYVTRLLEKQLGSAFVPETHWTSPLRSKAGLSPFPKDHKTTSTFTIEDVQGSFSNLLTKNGYRKAAKWRPSPTFYVEVVPSEGDLMEVFCLDPDQVRKAWLCHFEMNKPSPTAVYVLARIINVRSKPEIALFIDPWQLHAEGLMSLEAISQHEASFNPEVQAVYLKGPEELYQGGKEQETSFGRLFHRRKHTRDTPSPQPVNLMYRYERLKFDEIRILELFPGEEDAALTGAVYVMNLAKTEPYFALSYVWGPAMKSYQLNTSNGDIPLTSSLTAALKRLRKEKESVYIWVDAICINQNDDHEKAIQIRMLPRIFHSAEVVLGWIGNESEDSRKAIETLLQILKAVEICLDSDDDLLSADSYLRQILPSLKPAYALGLTRSTFEDKRLSNRFNLLSLLDIFQYAKSTKECDKLFAMLGIASDSSDTVFDPDYSSSLKDVVRRYAREFARSGNALAMLYRAGIAKSYSFSSWVPYWTGGKPCRTISTWRGTEGVFAASGSTHPHASVCTQDPTLLEVLGTHIDTVVKISSVSMQNKDLITVVNDAHVLIDELGVYPTGESLATVKLKAPIGSAVAPCTDDVSSIEDITNSAEGQEELDDPTLNNAFDWNGSFTAVHCVRDIVDLLRQPNNKREKSWKYWTTAAAFMKRLSDGRFFITKRGYVGVGPPQTRVGDRVFALHGGAVPFLVRRTTSEVEDSRNGIATLVGEAYVHGIMYGKVMEFDRLKHNVVVLA</sequence>
<gene>
    <name evidence="1" type="ORF">AG0111_0g3626</name>
</gene>
<evidence type="ECO:0000313" key="2">
    <source>
        <dbReference type="Proteomes" id="UP000293547"/>
    </source>
</evidence>
<reference evidence="1 2" key="1">
    <citation type="journal article" date="2019" name="bioRxiv">
        <title>Genomics, evolutionary history and diagnostics of the Alternaria alternata species group including apple and Asian pear pathotypes.</title>
        <authorList>
            <person name="Armitage A.D."/>
            <person name="Cockerton H.M."/>
            <person name="Sreenivasaprasad S."/>
            <person name="Woodhall J.W."/>
            <person name="Lane C.R."/>
            <person name="Harrison R.J."/>
            <person name="Clarkson J.P."/>
        </authorList>
    </citation>
    <scope>NUCLEOTIDE SEQUENCE [LARGE SCALE GENOMIC DNA]</scope>
    <source>
        <strain evidence="1 2">FERA 650</strain>
    </source>
</reference>
<dbReference type="EMBL" id="PDWZ02000003">
    <property type="protein sequence ID" value="KAB2107628.1"/>
    <property type="molecule type" value="Genomic_DNA"/>
</dbReference>